<organism evidence="2 3">
    <name type="scientific">Cenarchaeum symbiosum (strain A)</name>
    <dbReference type="NCBI Taxonomy" id="414004"/>
    <lineage>
        <taxon>Archaea</taxon>
        <taxon>Nitrososphaerota</taxon>
        <taxon>Candidatus Cenarchaeales</taxon>
        <taxon>Candidatus Cenarchaeaceae</taxon>
        <taxon>Candidatus Cenarchaeum</taxon>
    </lineage>
</organism>
<reference evidence="2 3" key="1">
    <citation type="journal article" date="2006" name="Proc. Natl. Acad. Sci. U.S.A.">
        <title>Genomic analysis of the uncultivated marine crenarchaeote Cenarchaeum symbiosum.</title>
        <authorList>
            <person name="Hallam S.J."/>
            <person name="Konstantinidis K.T."/>
            <person name="Putnam N."/>
            <person name="Schleper C."/>
            <person name="Watanabe Y."/>
            <person name="Sugahara J."/>
            <person name="Preston C."/>
            <person name="de la Torre J."/>
            <person name="Richardson P.M."/>
            <person name="DeLong E.F."/>
        </authorList>
    </citation>
    <scope>NUCLEOTIDE SEQUENCE [LARGE SCALE GENOMIC DNA]</scope>
    <source>
        <strain evidence="3">A</strain>
    </source>
</reference>
<dbReference type="STRING" id="414004.CENSYa_1259"/>
<dbReference type="EMBL" id="DP000238">
    <property type="protein sequence ID" value="ABK77882.1"/>
    <property type="molecule type" value="Genomic_DNA"/>
</dbReference>
<sequence>MPPKESYLRNLLTVAVFFCERFMPVVFILDFVTLPSGLAGLPERRAALSRELLNFWFFLFFSISALVAFLPVIVLYGANGRFKLVAPYRRVV</sequence>
<name>A0RX15_CENSY</name>
<keyword evidence="1" id="KW-1133">Transmembrane helix</keyword>
<keyword evidence="1" id="KW-0472">Membrane</keyword>
<dbReference type="EnsemblBacteria" id="ABK77882">
    <property type="protein sequence ID" value="ABK77882"/>
    <property type="gene ID" value="CENSYa_1259"/>
</dbReference>
<dbReference type="KEGG" id="csy:CENSYa_1259"/>
<feature type="transmembrane region" description="Helical" evidence="1">
    <location>
        <begin position="55"/>
        <end position="78"/>
    </location>
</feature>
<evidence type="ECO:0000313" key="2">
    <source>
        <dbReference type="EMBL" id="ABK77882.1"/>
    </source>
</evidence>
<keyword evidence="3" id="KW-1185">Reference proteome</keyword>
<gene>
    <name evidence="2" type="ordered locus">CENSYa_1259</name>
</gene>
<evidence type="ECO:0000256" key="1">
    <source>
        <dbReference type="SAM" id="Phobius"/>
    </source>
</evidence>
<accession>A0RX15</accession>
<evidence type="ECO:0000313" key="3">
    <source>
        <dbReference type="Proteomes" id="UP000000758"/>
    </source>
</evidence>
<protein>
    <submittedName>
        <fullName evidence="2">Uncharacterized protein</fullName>
    </submittedName>
</protein>
<dbReference type="HOGENOM" id="CLU_2406209_0_0_2"/>
<dbReference type="AlphaFoldDB" id="A0RX15"/>
<proteinExistence type="predicted"/>
<dbReference type="Proteomes" id="UP000000758">
    <property type="component" value="Chromosome"/>
</dbReference>
<keyword evidence="1" id="KW-0812">Transmembrane</keyword>
<feature type="transmembrane region" description="Helical" evidence="1">
    <location>
        <begin position="12"/>
        <end position="35"/>
    </location>
</feature>